<feature type="domain" description="NECAP PHear" evidence="2">
    <location>
        <begin position="92"/>
        <end position="248"/>
    </location>
</feature>
<dbReference type="CDD" id="cd13228">
    <property type="entry name" value="PHear_NECAP"/>
    <property type="match status" value="1"/>
</dbReference>
<feature type="compositionally biased region" description="Polar residues" evidence="1">
    <location>
        <begin position="18"/>
        <end position="47"/>
    </location>
</feature>
<gene>
    <name evidence="3" type="ORF">HJC23_004076</name>
</gene>
<dbReference type="InterPro" id="IPR011993">
    <property type="entry name" value="PH-like_dom_sf"/>
</dbReference>
<dbReference type="Gene3D" id="2.30.29.30">
    <property type="entry name" value="Pleckstrin-homology domain (PH domain)/Phosphotyrosine-binding domain (PTB)"/>
    <property type="match status" value="1"/>
</dbReference>
<sequence length="309" mass="34208">MSASLGTSVYQFRHGTKNRSQFQHEPSANLGDHQTASNRIAEINNNMLRRAAARSKPSPSTQQAQPQQAQQQQQTQPLPNPAFQSPSSDELIQRTRLKIPNAHVFKLPPKPHSGGWRGADWRDKVWQGTLKVVERGDETAVLLVDAQEERNIFAVCPIAHFSDSNGVDRCIDSSRYFVLRIQNAQGRHMFIGLAFNERNDAFDFNTALEDSRREKEVERQVAKGVGVTGVNRSVDYRMKEGEKIRVSIPKFPKEDEVNSPSALEGESGSSSILSEGGAAARRRETKKTASGRSGGFLAPSSKDTPSRLA</sequence>
<proteinExistence type="predicted"/>
<organism evidence="3 4">
    <name type="scientific">Cyclotella cryptica</name>
    <dbReference type="NCBI Taxonomy" id="29204"/>
    <lineage>
        <taxon>Eukaryota</taxon>
        <taxon>Sar</taxon>
        <taxon>Stramenopiles</taxon>
        <taxon>Ochrophyta</taxon>
        <taxon>Bacillariophyta</taxon>
        <taxon>Coscinodiscophyceae</taxon>
        <taxon>Thalassiosirophycidae</taxon>
        <taxon>Stephanodiscales</taxon>
        <taxon>Stephanodiscaceae</taxon>
        <taxon>Cyclotella</taxon>
    </lineage>
</organism>
<feature type="region of interest" description="Disordered" evidence="1">
    <location>
        <begin position="14"/>
        <end position="88"/>
    </location>
</feature>
<keyword evidence="4" id="KW-1185">Reference proteome</keyword>
<dbReference type="SUPFAM" id="SSF50729">
    <property type="entry name" value="PH domain-like"/>
    <property type="match status" value="1"/>
</dbReference>
<evidence type="ECO:0000259" key="2">
    <source>
        <dbReference type="Pfam" id="PF07933"/>
    </source>
</evidence>
<evidence type="ECO:0000256" key="1">
    <source>
        <dbReference type="SAM" id="MobiDB-lite"/>
    </source>
</evidence>
<evidence type="ECO:0000313" key="3">
    <source>
        <dbReference type="EMBL" id="KAL3788005.1"/>
    </source>
</evidence>
<name>A0ABD3PIJ2_9STRA</name>
<comment type="caution">
    <text evidence="3">The sequence shown here is derived from an EMBL/GenBank/DDBJ whole genome shotgun (WGS) entry which is preliminary data.</text>
</comment>
<dbReference type="InterPro" id="IPR012466">
    <property type="entry name" value="NECAP_PHear"/>
</dbReference>
<protein>
    <recommendedName>
        <fullName evidence="2">NECAP PHear domain-containing protein</fullName>
    </recommendedName>
</protein>
<accession>A0ABD3PIJ2</accession>
<dbReference type="Proteomes" id="UP001516023">
    <property type="component" value="Unassembled WGS sequence"/>
</dbReference>
<reference evidence="3 4" key="1">
    <citation type="journal article" date="2020" name="G3 (Bethesda)">
        <title>Improved Reference Genome for Cyclotella cryptica CCMP332, a Model for Cell Wall Morphogenesis, Salinity Adaptation, and Lipid Production in Diatoms (Bacillariophyta).</title>
        <authorList>
            <person name="Roberts W.R."/>
            <person name="Downey K.M."/>
            <person name="Ruck E.C."/>
            <person name="Traller J.C."/>
            <person name="Alverson A.J."/>
        </authorList>
    </citation>
    <scope>NUCLEOTIDE SEQUENCE [LARGE SCALE GENOMIC DNA]</scope>
    <source>
        <strain evidence="3 4">CCMP332</strain>
    </source>
</reference>
<dbReference type="Pfam" id="PF07933">
    <property type="entry name" value="DUF1681"/>
    <property type="match status" value="1"/>
</dbReference>
<dbReference type="PANTHER" id="PTHR12847:SF9">
    <property type="entry name" value="NECAP-LIKE PROTEIN CG9132"/>
    <property type="match status" value="1"/>
</dbReference>
<dbReference type="EMBL" id="JABMIG020000164">
    <property type="protein sequence ID" value="KAL3788005.1"/>
    <property type="molecule type" value="Genomic_DNA"/>
</dbReference>
<dbReference type="PANTHER" id="PTHR12847">
    <property type="entry name" value="ATP-BINDING CASSETTE ABC TRANSPORTER-RELATED"/>
    <property type="match status" value="1"/>
</dbReference>
<feature type="region of interest" description="Disordered" evidence="1">
    <location>
        <begin position="250"/>
        <end position="309"/>
    </location>
</feature>
<dbReference type="AlphaFoldDB" id="A0ABD3PIJ2"/>
<evidence type="ECO:0000313" key="4">
    <source>
        <dbReference type="Proteomes" id="UP001516023"/>
    </source>
</evidence>
<feature type="compositionally biased region" description="Low complexity" evidence="1">
    <location>
        <begin position="57"/>
        <end position="77"/>
    </location>
</feature>
<feature type="compositionally biased region" description="Low complexity" evidence="1">
    <location>
        <begin position="261"/>
        <end position="279"/>
    </location>
</feature>